<reference evidence="2 3" key="1">
    <citation type="submission" date="2022-09" db="EMBL/GenBank/DDBJ databases">
        <authorList>
            <person name="Palmer J.M."/>
        </authorList>
    </citation>
    <scope>NUCLEOTIDE SEQUENCE [LARGE SCALE GENOMIC DNA]</scope>
    <source>
        <strain evidence="2 3">DSM 7382</strain>
    </source>
</reference>
<evidence type="ECO:0000256" key="1">
    <source>
        <dbReference type="SAM" id="MobiDB-lite"/>
    </source>
</evidence>
<name>A0AAW0F7A9_9APHY</name>
<feature type="compositionally biased region" description="Basic and acidic residues" evidence="1">
    <location>
        <begin position="1"/>
        <end position="15"/>
    </location>
</feature>
<sequence length="110" mass="12131">MQNRAEKMDSREARHASSVSSTRRFGHGTIGTFHSPQVIQHHTLLSASTSLNLTMSISKAFVHLESGLAATTAHNASLVLLALLKVFRITDVPIHFRESNYTQWGTICVT</sequence>
<dbReference type="AlphaFoldDB" id="A0AAW0F7A9"/>
<comment type="caution">
    <text evidence="2">The sequence shown here is derived from an EMBL/GenBank/DDBJ whole genome shotgun (WGS) entry which is preliminary data.</text>
</comment>
<organism evidence="2 3">
    <name type="scientific">Cerrena zonata</name>
    <dbReference type="NCBI Taxonomy" id="2478898"/>
    <lineage>
        <taxon>Eukaryota</taxon>
        <taxon>Fungi</taxon>
        <taxon>Dikarya</taxon>
        <taxon>Basidiomycota</taxon>
        <taxon>Agaricomycotina</taxon>
        <taxon>Agaricomycetes</taxon>
        <taxon>Polyporales</taxon>
        <taxon>Cerrenaceae</taxon>
        <taxon>Cerrena</taxon>
    </lineage>
</organism>
<dbReference type="EMBL" id="JASBNA010000122">
    <property type="protein sequence ID" value="KAK7676320.1"/>
    <property type="molecule type" value="Genomic_DNA"/>
</dbReference>
<feature type="region of interest" description="Disordered" evidence="1">
    <location>
        <begin position="1"/>
        <end position="28"/>
    </location>
</feature>
<evidence type="ECO:0000313" key="2">
    <source>
        <dbReference type="EMBL" id="KAK7676320.1"/>
    </source>
</evidence>
<accession>A0AAW0F7A9</accession>
<gene>
    <name evidence="2" type="ORF">QCA50_020703</name>
</gene>
<proteinExistence type="predicted"/>
<protein>
    <submittedName>
        <fullName evidence="2">Uncharacterized protein</fullName>
    </submittedName>
</protein>
<keyword evidence="3" id="KW-1185">Reference proteome</keyword>
<evidence type="ECO:0000313" key="3">
    <source>
        <dbReference type="Proteomes" id="UP001385951"/>
    </source>
</evidence>
<dbReference type="Proteomes" id="UP001385951">
    <property type="component" value="Unassembled WGS sequence"/>
</dbReference>